<feature type="region of interest" description="Disordered" evidence="1">
    <location>
        <begin position="725"/>
        <end position="826"/>
    </location>
</feature>
<feature type="region of interest" description="Disordered" evidence="1">
    <location>
        <begin position="119"/>
        <end position="159"/>
    </location>
</feature>
<protein>
    <recommendedName>
        <fullName evidence="2">DH domain-containing protein</fullName>
    </recommendedName>
</protein>
<dbReference type="InterPro" id="IPR035899">
    <property type="entry name" value="DBL_dom_sf"/>
</dbReference>
<organism evidence="3 4">
    <name type="scientific">Penicillium cosmopolitanum</name>
    <dbReference type="NCBI Taxonomy" id="1131564"/>
    <lineage>
        <taxon>Eukaryota</taxon>
        <taxon>Fungi</taxon>
        <taxon>Dikarya</taxon>
        <taxon>Ascomycota</taxon>
        <taxon>Pezizomycotina</taxon>
        <taxon>Eurotiomycetes</taxon>
        <taxon>Eurotiomycetidae</taxon>
        <taxon>Eurotiales</taxon>
        <taxon>Aspergillaceae</taxon>
        <taxon>Penicillium</taxon>
    </lineage>
</organism>
<keyword evidence="4" id="KW-1185">Reference proteome</keyword>
<comment type="caution">
    <text evidence="3">The sequence shown here is derived from an EMBL/GenBank/DDBJ whole genome shotgun (WGS) entry which is preliminary data.</text>
</comment>
<reference evidence="3" key="2">
    <citation type="journal article" date="2023" name="IMA Fungus">
        <title>Comparative genomic study of the Penicillium genus elucidates a diverse pangenome and 15 lateral gene transfer events.</title>
        <authorList>
            <person name="Petersen C."/>
            <person name="Sorensen T."/>
            <person name="Nielsen M.R."/>
            <person name="Sondergaard T.E."/>
            <person name="Sorensen J.L."/>
            <person name="Fitzpatrick D.A."/>
            <person name="Frisvad J.C."/>
            <person name="Nielsen K.L."/>
        </authorList>
    </citation>
    <scope>NUCLEOTIDE SEQUENCE</scope>
    <source>
        <strain evidence="3">IBT 29677</strain>
    </source>
</reference>
<feature type="domain" description="DH" evidence="2">
    <location>
        <begin position="161"/>
        <end position="403"/>
    </location>
</feature>
<dbReference type="OrthoDB" id="8059989at2759"/>
<sequence>MIRGDVDDPDDASESKRPFLATEETPEAIGNEQDSSPKPAPNLPFRKWMDSFRTRKRIPPTIPERFVAGWPDSPPSDISTQNQFPFPALSLEQHWERSSNHSSHLGDCQNYNFEHRESECGEISSQYPDQSGTSPVRASADSSRPTPSTYVDEAAEQRATKRRQLLREVLSTESDYVQGLTALTGVLPMLNIRPQIYHNIQKIREIHENFLAQLQTISPMSAGPIPEGPLDFLPRSSISKRLSVPGLRGLQNRSLRTRKFKAAFDQHLKALVAEPMECLEVVREIDKLSVSFSVYEEFCSNYELLTQDVALLRRSVPNWIVFEQGIEALSKSVVSTESRKNDYNRSMLMNDLMIKPIQRLCKYPLLLQDLLRSTPVGDCPTSHDEIRQVLESLRIMVTRINSATGNPINKDRIHKTILLQGKIDFSDTQFLQDVYKELGPMTLCGVLHVTYQTPEQTIGDFMVCILFKCYFLLAKGPDDSRRLEIVACIYLEDLKMDYIQNGRGLFCYGCPFSWKLIFQEQEESYEFVLSASSAAEEKHWKTEILRSSASLSEMARPSGAWDPRRYSFLNFVLVPLDRVQFSVSSLARRSSMDSMSISRKFNIQQVVIKKTHYPHNHDESTNPPGSEIERPKTPIRGILTIAARRIDRIRLEKTIANVYTRDVLPFPGMALGRGDLFRRGSLMRRLSFHGGFNRRSTSGSASHTGPLVIDGNSVAEYKCEEKELMGGQDGCDDPPCSPETEHASPKSPRTPTSMSGRSKTLRIRGSKKNMGSVATSPRSEKRSSQGSAELSPTRKKWTSPLSLFGALSPKGLVRPRPTMGPPGTGE</sequence>
<gene>
    <name evidence="3" type="ORF">N7509_006672</name>
</gene>
<dbReference type="Gene3D" id="1.20.900.10">
    <property type="entry name" value="Dbl homology (DH) domain"/>
    <property type="match status" value="1"/>
</dbReference>
<dbReference type="PANTHER" id="PTHR45818">
    <property type="entry name" value="PROTEIN VAV"/>
    <property type="match status" value="1"/>
</dbReference>
<dbReference type="InterPro" id="IPR000219">
    <property type="entry name" value="DH_dom"/>
</dbReference>
<feature type="region of interest" description="Disordered" evidence="1">
    <location>
        <begin position="1"/>
        <end position="83"/>
    </location>
</feature>
<evidence type="ECO:0000256" key="1">
    <source>
        <dbReference type="SAM" id="MobiDB-lite"/>
    </source>
</evidence>
<dbReference type="EMBL" id="JAPZBU010000008">
    <property type="protein sequence ID" value="KAJ5391182.1"/>
    <property type="molecule type" value="Genomic_DNA"/>
</dbReference>
<accession>A0A9W9VXE9</accession>
<name>A0A9W9VXE9_9EURO</name>
<evidence type="ECO:0000313" key="4">
    <source>
        <dbReference type="Proteomes" id="UP001147747"/>
    </source>
</evidence>
<dbReference type="Proteomes" id="UP001147747">
    <property type="component" value="Unassembled WGS sequence"/>
</dbReference>
<dbReference type="Pfam" id="PF00621">
    <property type="entry name" value="RhoGEF"/>
    <property type="match status" value="1"/>
</dbReference>
<reference evidence="3" key="1">
    <citation type="submission" date="2022-12" db="EMBL/GenBank/DDBJ databases">
        <authorList>
            <person name="Petersen C."/>
        </authorList>
    </citation>
    <scope>NUCLEOTIDE SEQUENCE</scope>
    <source>
        <strain evidence="3">IBT 29677</strain>
    </source>
</reference>
<dbReference type="GO" id="GO:0005737">
    <property type="term" value="C:cytoplasm"/>
    <property type="evidence" value="ECO:0007669"/>
    <property type="project" value="TreeGrafter"/>
</dbReference>
<dbReference type="SUPFAM" id="SSF48065">
    <property type="entry name" value="DBL homology domain (DH-domain)"/>
    <property type="match status" value="1"/>
</dbReference>
<dbReference type="PROSITE" id="PS50010">
    <property type="entry name" value="DH_2"/>
    <property type="match status" value="1"/>
</dbReference>
<dbReference type="GO" id="GO:0005085">
    <property type="term" value="F:guanyl-nucleotide exchange factor activity"/>
    <property type="evidence" value="ECO:0007669"/>
    <property type="project" value="InterPro"/>
</dbReference>
<feature type="compositionally biased region" description="Polar residues" evidence="1">
    <location>
        <begin position="747"/>
        <end position="758"/>
    </location>
</feature>
<dbReference type="RefSeq" id="XP_056486860.1">
    <property type="nucleotide sequence ID" value="XM_056631309.1"/>
</dbReference>
<dbReference type="GeneID" id="81370289"/>
<dbReference type="SMART" id="SM00325">
    <property type="entry name" value="RhoGEF"/>
    <property type="match status" value="1"/>
</dbReference>
<feature type="compositionally biased region" description="Polar residues" evidence="1">
    <location>
        <begin position="123"/>
        <end position="149"/>
    </location>
</feature>
<evidence type="ECO:0000259" key="2">
    <source>
        <dbReference type="PROSITE" id="PS50010"/>
    </source>
</evidence>
<proteinExistence type="predicted"/>
<dbReference type="PANTHER" id="PTHR45818:SF3">
    <property type="entry name" value="PROTEIN VAV"/>
    <property type="match status" value="1"/>
</dbReference>
<dbReference type="AlphaFoldDB" id="A0A9W9VXE9"/>
<evidence type="ECO:0000313" key="3">
    <source>
        <dbReference type="EMBL" id="KAJ5391182.1"/>
    </source>
</evidence>